<dbReference type="InterPro" id="IPR036909">
    <property type="entry name" value="Cyt_c-like_dom_sf"/>
</dbReference>
<proteinExistence type="predicted"/>
<dbReference type="Gene3D" id="1.10.760.10">
    <property type="entry name" value="Cytochrome c-like domain"/>
    <property type="match status" value="2"/>
</dbReference>
<feature type="binding site" description="covalent" evidence="8">
    <location>
        <position position="30"/>
    </location>
    <ligand>
        <name>heme c</name>
        <dbReference type="ChEBI" id="CHEBI:61717"/>
        <label>1</label>
    </ligand>
</feature>
<feature type="binding site" description="axial binding residue" evidence="9">
    <location>
        <position position="70"/>
    </location>
    <ligand>
        <name>heme c</name>
        <dbReference type="ChEBI" id="CHEBI:61717"/>
        <label>1</label>
    </ligand>
    <ligandPart>
        <name>Fe</name>
        <dbReference type="ChEBI" id="CHEBI:18248"/>
    </ligandPart>
</feature>
<protein>
    <recommendedName>
        <fullName evidence="10">Cytochrome c domain-containing protein</fullName>
    </recommendedName>
</protein>
<evidence type="ECO:0000256" key="4">
    <source>
        <dbReference type="ARBA" id="ARBA00022723"/>
    </source>
</evidence>
<feature type="binding site" description="axial binding residue" evidence="9">
    <location>
        <position position="169"/>
    </location>
    <ligand>
        <name>heme c</name>
        <dbReference type="ChEBI" id="CHEBI:61717"/>
        <label>2</label>
    </ligand>
    <ligandPart>
        <name>Fe</name>
        <dbReference type="ChEBI" id="CHEBI:18248"/>
    </ligandPart>
</feature>
<comment type="subcellular location">
    <subcellularLocation>
        <location evidence="1">Periplasm</location>
    </subcellularLocation>
</comment>
<dbReference type="PIRSF" id="PIRSF000005">
    <property type="entry name" value="Cytochrome_c4"/>
    <property type="match status" value="1"/>
</dbReference>
<keyword evidence="4 9" id="KW-0479">Metal-binding</keyword>
<dbReference type="EMBL" id="MFSU01000048">
    <property type="protein sequence ID" value="OGI47705.1"/>
    <property type="molecule type" value="Genomic_DNA"/>
</dbReference>
<dbReference type="PANTHER" id="PTHR33751">
    <property type="entry name" value="CBB3-TYPE CYTOCHROME C OXIDASE SUBUNIT FIXP"/>
    <property type="match status" value="1"/>
</dbReference>
<comment type="PTM">
    <text evidence="8">Binds 2 heme c groups covalently per subunit.</text>
</comment>
<feature type="domain" description="Cytochrome c" evidence="10">
    <location>
        <begin position="14"/>
        <end position="93"/>
    </location>
</feature>
<name>A0A1F6TRL1_9PROT</name>
<evidence type="ECO:0000256" key="9">
    <source>
        <dbReference type="PIRSR" id="PIRSR000005-2"/>
    </source>
</evidence>
<evidence type="ECO:0000313" key="12">
    <source>
        <dbReference type="Proteomes" id="UP000178885"/>
    </source>
</evidence>
<dbReference type="InterPro" id="IPR009056">
    <property type="entry name" value="Cyt_c-like_dom"/>
</dbReference>
<dbReference type="GO" id="GO:0009055">
    <property type="term" value="F:electron transfer activity"/>
    <property type="evidence" value="ECO:0007669"/>
    <property type="project" value="InterPro"/>
</dbReference>
<dbReference type="InterPro" id="IPR024167">
    <property type="entry name" value="Cytochrome_c4-like"/>
</dbReference>
<comment type="caution">
    <text evidence="11">The sequence shown here is derived from an EMBL/GenBank/DDBJ whole genome shotgun (WGS) entry which is preliminary data.</text>
</comment>
<dbReference type="Proteomes" id="UP000178885">
    <property type="component" value="Unassembled WGS sequence"/>
</dbReference>
<feature type="domain" description="Cytochrome c" evidence="10">
    <location>
        <begin position="103"/>
        <end position="192"/>
    </location>
</feature>
<feature type="binding site" description="covalent" evidence="8">
    <location>
        <position position="124"/>
    </location>
    <ligand>
        <name>heme c</name>
        <dbReference type="ChEBI" id="CHEBI:61717"/>
        <label>2</label>
    </ligand>
</feature>
<evidence type="ECO:0000313" key="11">
    <source>
        <dbReference type="EMBL" id="OGI47705.1"/>
    </source>
</evidence>
<keyword evidence="2" id="KW-0813">Transport</keyword>
<feature type="binding site" description="axial binding residue" evidence="9">
    <location>
        <position position="128"/>
    </location>
    <ligand>
        <name>heme c</name>
        <dbReference type="ChEBI" id="CHEBI:61717"/>
        <label>2</label>
    </ligand>
    <ligandPart>
        <name>Fe</name>
        <dbReference type="ChEBI" id="CHEBI:18248"/>
    </ligandPart>
</feature>
<evidence type="ECO:0000256" key="5">
    <source>
        <dbReference type="ARBA" id="ARBA00022764"/>
    </source>
</evidence>
<reference evidence="11 12" key="1">
    <citation type="journal article" date="2016" name="Nat. Commun.">
        <title>Thousands of microbial genomes shed light on interconnected biogeochemical processes in an aquifer system.</title>
        <authorList>
            <person name="Anantharaman K."/>
            <person name="Brown C.T."/>
            <person name="Hug L.A."/>
            <person name="Sharon I."/>
            <person name="Castelle C.J."/>
            <person name="Probst A.J."/>
            <person name="Thomas B.C."/>
            <person name="Singh A."/>
            <person name="Wilkins M.J."/>
            <person name="Karaoz U."/>
            <person name="Brodie E.L."/>
            <person name="Williams K.H."/>
            <person name="Hubbard S.S."/>
            <person name="Banfield J.F."/>
        </authorList>
    </citation>
    <scope>NUCLEOTIDE SEQUENCE [LARGE SCALE GENOMIC DNA]</scope>
</reference>
<accession>A0A1F6TRL1</accession>
<sequence length="198" mass="21203">MAVLAALAAAPAFAGPDQAKQIVSTNCAACHGADGNSHQPTFPKLAGLQAEYLAKQLEEYGDGKRKSDIMGPIARKLKPEEIRVLAAYFSAQTPAPGSVEDNPLAEHGKKIYLQGYSDAGGASCSSCHKPDGSGTDRFPRLAEQQRAYVVQQLKEFKRGARTNDHGRVMQVIAGRMTEQEMKAVAEYIAGLSSAQARR</sequence>
<gene>
    <name evidence="11" type="ORF">A2151_02975</name>
</gene>
<dbReference type="PANTHER" id="PTHR33751:SF9">
    <property type="entry name" value="CYTOCHROME C4"/>
    <property type="match status" value="1"/>
</dbReference>
<dbReference type="STRING" id="1817760.A2151_02975"/>
<keyword evidence="5" id="KW-0574">Periplasm</keyword>
<feature type="binding site" description="axial binding residue" evidence="9">
    <location>
        <position position="31"/>
    </location>
    <ligand>
        <name>heme c</name>
        <dbReference type="ChEBI" id="CHEBI:61717"/>
        <label>1</label>
    </ligand>
    <ligandPart>
        <name>Fe</name>
        <dbReference type="ChEBI" id="CHEBI:18248"/>
    </ligandPart>
</feature>
<evidence type="ECO:0000256" key="8">
    <source>
        <dbReference type="PIRSR" id="PIRSR000005-1"/>
    </source>
</evidence>
<evidence type="ECO:0000256" key="7">
    <source>
        <dbReference type="ARBA" id="ARBA00023004"/>
    </source>
</evidence>
<dbReference type="PROSITE" id="PS51007">
    <property type="entry name" value="CYTC"/>
    <property type="match status" value="2"/>
</dbReference>
<dbReference type="GO" id="GO:0005506">
    <property type="term" value="F:iron ion binding"/>
    <property type="evidence" value="ECO:0007669"/>
    <property type="project" value="InterPro"/>
</dbReference>
<evidence type="ECO:0000256" key="6">
    <source>
        <dbReference type="ARBA" id="ARBA00022982"/>
    </source>
</evidence>
<feature type="binding site" description="covalent" evidence="8">
    <location>
        <position position="27"/>
    </location>
    <ligand>
        <name>heme c</name>
        <dbReference type="ChEBI" id="CHEBI:61717"/>
        <label>1</label>
    </ligand>
</feature>
<dbReference type="InterPro" id="IPR050597">
    <property type="entry name" value="Cytochrome_c_Oxidase_Subunit"/>
</dbReference>
<evidence type="ECO:0000256" key="2">
    <source>
        <dbReference type="ARBA" id="ARBA00022448"/>
    </source>
</evidence>
<dbReference type="GO" id="GO:0020037">
    <property type="term" value="F:heme binding"/>
    <property type="evidence" value="ECO:0007669"/>
    <property type="project" value="InterPro"/>
</dbReference>
<dbReference type="AlphaFoldDB" id="A0A1F6TRL1"/>
<keyword evidence="7 9" id="KW-0408">Iron</keyword>
<evidence type="ECO:0000256" key="1">
    <source>
        <dbReference type="ARBA" id="ARBA00004418"/>
    </source>
</evidence>
<organism evidence="11 12">
    <name type="scientific">Candidatus Muproteobacteria bacterium RBG_16_65_34</name>
    <dbReference type="NCBI Taxonomy" id="1817760"/>
    <lineage>
        <taxon>Bacteria</taxon>
        <taxon>Pseudomonadati</taxon>
        <taxon>Pseudomonadota</taxon>
        <taxon>Candidatus Muproteobacteria</taxon>
    </lineage>
</organism>
<feature type="binding site" description="covalent" evidence="8">
    <location>
        <position position="127"/>
    </location>
    <ligand>
        <name>heme c</name>
        <dbReference type="ChEBI" id="CHEBI:61717"/>
        <label>2</label>
    </ligand>
</feature>
<dbReference type="Pfam" id="PF00034">
    <property type="entry name" value="Cytochrom_C"/>
    <property type="match status" value="2"/>
</dbReference>
<dbReference type="GO" id="GO:0042597">
    <property type="term" value="C:periplasmic space"/>
    <property type="evidence" value="ECO:0007669"/>
    <property type="project" value="UniProtKB-SubCell"/>
</dbReference>
<dbReference type="PRINTS" id="PR00605">
    <property type="entry name" value="CYTCHROMECIC"/>
</dbReference>
<dbReference type="SUPFAM" id="SSF46626">
    <property type="entry name" value="Cytochrome c"/>
    <property type="match status" value="2"/>
</dbReference>
<keyword evidence="6" id="KW-0249">Electron transport</keyword>
<keyword evidence="3 8" id="KW-0349">Heme</keyword>
<evidence type="ECO:0000259" key="10">
    <source>
        <dbReference type="PROSITE" id="PS51007"/>
    </source>
</evidence>
<evidence type="ECO:0000256" key="3">
    <source>
        <dbReference type="ARBA" id="ARBA00022617"/>
    </source>
</evidence>
<dbReference type="InterPro" id="IPR008168">
    <property type="entry name" value="Cyt_C_IC"/>
</dbReference>